<dbReference type="InterPro" id="IPR048493">
    <property type="entry name" value="DUF1980_N"/>
</dbReference>
<feature type="transmembrane region" description="Helical" evidence="2">
    <location>
        <begin position="38"/>
        <end position="55"/>
    </location>
</feature>
<gene>
    <name evidence="5" type="ORF">QYG89_02170</name>
</gene>
<feature type="transmembrane region" description="Helical" evidence="2">
    <location>
        <begin position="90"/>
        <end position="111"/>
    </location>
</feature>
<accession>A0ABW8I4X9</accession>
<dbReference type="EMBL" id="JAUIYO010000001">
    <property type="protein sequence ID" value="MFK2824503.1"/>
    <property type="molecule type" value="Genomic_DNA"/>
</dbReference>
<reference evidence="5 6" key="1">
    <citation type="submission" date="2023-07" db="EMBL/GenBank/DDBJ databases">
        <title>Bacillus lucianemedeirus sp. nov, a new species isolated from an immunobiological production facility.</title>
        <authorList>
            <person name="Costa L.V."/>
            <person name="Miranda R.V.S.L."/>
            <person name="Brandao M.L.L."/>
            <person name="Reis C.M.F."/>
            <person name="Frazao A.M."/>
            <person name="Cruz F.V."/>
            <person name="Baio P.V.P."/>
            <person name="Veras J.F.C."/>
            <person name="Ramos J.N."/>
            <person name="Vieira V."/>
        </authorList>
    </citation>
    <scope>NUCLEOTIDE SEQUENCE [LARGE SCALE GENOMIC DNA]</scope>
    <source>
        <strain evidence="5 6">B190/17</strain>
    </source>
</reference>
<dbReference type="Pfam" id="PF09323">
    <property type="entry name" value="DUF1980"/>
    <property type="match status" value="1"/>
</dbReference>
<evidence type="ECO:0000256" key="2">
    <source>
        <dbReference type="SAM" id="Phobius"/>
    </source>
</evidence>
<evidence type="ECO:0000259" key="3">
    <source>
        <dbReference type="Pfam" id="PF09323"/>
    </source>
</evidence>
<organism evidence="5 6">
    <name type="scientific">Bacillus lumedeiriae</name>
    <dbReference type="NCBI Taxonomy" id="3058829"/>
    <lineage>
        <taxon>Bacteria</taxon>
        <taxon>Bacillati</taxon>
        <taxon>Bacillota</taxon>
        <taxon>Bacilli</taxon>
        <taxon>Bacillales</taxon>
        <taxon>Bacillaceae</taxon>
        <taxon>Bacillus</taxon>
    </lineage>
</organism>
<evidence type="ECO:0000313" key="5">
    <source>
        <dbReference type="EMBL" id="MFK2824503.1"/>
    </source>
</evidence>
<feature type="domain" description="DUF1980" evidence="4">
    <location>
        <begin position="174"/>
        <end position="308"/>
    </location>
</feature>
<dbReference type="PANTHER" id="PTHR40047:SF1">
    <property type="entry name" value="UPF0703 PROTEIN YCGQ"/>
    <property type="match status" value="1"/>
</dbReference>
<dbReference type="InterPro" id="IPR048447">
    <property type="entry name" value="DUF1980_C"/>
</dbReference>
<proteinExistence type="predicted"/>
<keyword evidence="2" id="KW-1133">Transmembrane helix</keyword>
<name>A0ABW8I4X9_9BACI</name>
<comment type="caution">
    <text evidence="5">The sequence shown here is derived from an EMBL/GenBank/DDBJ whole genome shotgun (WGS) entry which is preliminary data.</text>
</comment>
<dbReference type="Proteomes" id="UP001619911">
    <property type="component" value="Unassembled WGS sequence"/>
</dbReference>
<dbReference type="Pfam" id="PF21537">
    <property type="entry name" value="DUF1980_C"/>
    <property type="match status" value="1"/>
</dbReference>
<dbReference type="RefSeq" id="WP_404314084.1">
    <property type="nucleotide sequence ID" value="NZ_JAUIYO010000001.1"/>
</dbReference>
<dbReference type="InterPro" id="IPR052955">
    <property type="entry name" value="UPF0703_membrane_permease"/>
</dbReference>
<dbReference type="NCBIfam" id="TIGR03943">
    <property type="entry name" value="TIGR03943 family putative permease subunit"/>
    <property type="match status" value="1"/>
</dbReference>
<feature type="region of interest" description="Disordered" evidence="1">
    <location>
        <begin position="152"/>
        <end position="172"/>
    </location>
</feature>
<dbReference type="PANTHER" id="PTHR40047">
    <property type="entry name" value="UPF0703 PROTEIN YCGQ"/>
    <property type="match status" value="1"/>
</dbReference>
<dbReference type="InterPro" id="IPR015402">
    <property type="entry name" value="DUF1980"/>
</dbReference>
<keyword evidence="2" id="KW-0812">Transmembrane</keyword>
<evidence type="ECO:0000313" key="6">
    <source>
        <dbReference type="Proteomes" id="UP001619911"/>
    </source>
</evidence>
<keyword evidence="2" id="KW-0472">Membrane</keyword>
<keyword evidence="6" id="KW-1185">Reference proteome</keyword>
<sequence>MHFRFQQALRAITIFAFFLFLIKLHLGGDITKYINPKYVLFSQVAAVLFLCLFFVQIQRIWTEKHTHDEHCHHGCGHDHGHSSGLSVKKVLSYFIIIFPLITGFLLPAQILDASIAAKKGTVLTIPAKIQEQTESEPELSLLEDSAIETERNPYTSENGEGSFEDQEPLPNPNEMTDAEYKEKIKQLDHSAIIDMKDEVFEPYYGEINADPEKYTGRTVKLTGFVYKEKGLQANQVVIARFLITHCVADASLIGFLTELDEGQAVKEDTWLEIEATVKVTLYNNEKWPILKMTSWKEIAEPNEPYVYPVLTRIK</sequence>
<protein>
    <submittedName>
        <fullName evidence="5">TIGR03943 family protein</fullName>
    </submittedName>
</protein>
<evidence type="ECO:0000256" key="1">
    <source>
        <dbReference type="SAM" id="MobiDB-lite"/>
    </source>
</evidence>
<evidence type="ECO:0000259" key="4">
    <source>
        <dbReference type="Pfam" id="PF21537"/>
    </source>
</evidence>
<feature type="transmembrane region" description="Helical" evidence="2">
    <location>
        <begin position="7"/>
        <end position="26"/>
    </location>
</feature>
<feature type="domain" description="DUF1980" evidence="3">
    <location>
        <begin position="9"/>
        <end position="121"/>
    </location>
</feature>